<organism evidence="1 2">
    <name type="scientific">Citrullus colocynthis</name>
    <name type="common">colocynth</name>
    <dbReference type="NCBI Taxonomy" id="252529"/>
    <lineage>
        <taxon>Eukaryota</taxon>
        <taxon>Viridiplantae</taxon>
        <taxon>Streptophyta</taxon>
        <taxon>Embryophyta</taxon>
        <taxon>Tracheophyta</taxon>
        <taxon>Spermatophyta</taxon>
        <taxon>Magnoliopsida</taxon>
        <taxon>eudicotyledons</taxon>
        <taxon>Gunneridae</taxon>
        <taxon>Pentapetalae</taxon>
        <taxon>rosids</taxon>
        <taxon>fabids</taxon>
        <taxon>Cucurbitales</taxon>
        <taxon>Cucurbitaceae</taxon>
        <taxon>Benincaseae</taxon>
        <taxon>Citrullus</taxon>
    </lineage>
</organism>
<evidence type="ECO:0000313" key="2">
    <source>
        <dbReference type="Proteomes" id="UP001642487"/>
    </source>
</evidence>
<accession>A0ABP0Z7A2</accession>
<reference evidence="1 2" key="1">
    <citation type="submission" date="2024-03" db="EMBL/GenBank/DDBJ databases">
        <authorList>
            <person name="Gkanogiannis A."/>
            <person name="Becerra Lopez-Lavalle L."/>
        </authorList>
    </citation>
    <scope>NUCLEOTIDE SEQUENCE [LARGE SCALE GENOMIC DNA]</scope>
</reference>
<gene>
    <name evidence="1" type="ORF">CITCOLO1_LOCUS20192</name>
</gene>
<proteinExistence type="predicted"/>
<keyword evidence="2" id="KW-1185">Reference proteome</keyword>
<name>A0ABP0Z7A2_9ROSI</name>
<sequence length="66" mass="7749">MRVTHIVLRLKPFTSRVSSRLHQYRRILKFPAPSTTAPYPSGKNELHYWMHDGQMLSLLIGRLCNK</sequence>
<dbReference type="EMBL" id="OZ021742">
    <property type="protein sequence ID" value="CAK9327803.1"/>
    <property type="molecule type" value="Genomic_DNA"/>
</dbReference>
<protein>
    <submittedName>
        <fullName evidence="1">Uncharacterized protein</fullName>
    </submittedName>
</protein>
<dbReference type="Proteomes" id="UP001642487">
    <property type="component" value="Chromosome 8"/>
</dbReference>
<evidence type="ECO:0000313" key="1">
    <source>
        <dbReference type="EMBL" id="CAK9327803.1"/>
    </source>
</evidence>